<protein>
    <submittedName>
        <fullName evidence="2">DNA-binding protein</fullName>
    </submittedName>
</protein>
<evidence type="ECO:0000259" key="1">
    <source>
        <dbReference type="Pfam" id="PF12728"/>
    </source>
</evidence>
<accession>A0A1A2Y2N8</accession>
<dbReference type="Pfam" id="PF12728">
    <property type="entry name" value="HTH_17"/>
    <property type="match status" value="1"/>
</dbReference>
<name>A0A1A2Y2N8_MYCSD</name>
<dbReference type="InterPro" id="IPR010093">
    <property type="entry name" value="SinI_DNA-bd"/>
</dbReference>
<dbReference type="AlphaFoldDB" id="A0A1A2Y2N8"/>
<dbReference type="InterPro" id="IPR041657">
    <property type="entry name" value="HTH_17"/>
</dbReference>
<comment type="caution">
    <text evidence="2">The sequence shown here is derived from an EMBL/GenBank/DDBJ whole genome shotgun (WGS) entry which is preliminary data.</text>
</comment>
<evidence type="ECO:0000313" key="3">
    <source>
        <dbReference type="Proteomes" id="UP000093943"/>
    </source>
</evidence>
<feature type="domain" description="Helix-turn-helix" evidence="1">
    <location>
        <begin position="34"/>
        <end position="78"/>
    </location>
</feature>
<keyword evidence="2" id="KW-0238">DNA-binding</keyword>
<organism evidence="2 3">
    <name type="scientific">Mycolicibacter sinensis (strain JDM601)</name>
    <name type="common">Mycobacterium sinense</name>
    <dbReference type="NCBI Taxonomy" id="875328"/>
    <lineage>
        <taxon>Bacteria</taxon>
        <taxon>Bacillati</taxon>
        <taxon>Actinomycetota</taxon>
        <taxon>Actinomycetes</taxon>
        <taxon>Mycobacteriales</taxon>
        <taxon>Mycobacteriaceae</taxon>
        <taxon>Mycolicibacter</taxon>
    </lineage>
</organism>
<proteinExistence type="predicted"/>
<dbReference type="RefSeq" id="WP_064924250.1">
    <property type="nucleotide sequence ID" value="NZ_LZJK01000159.1"/>
</dbReference>
<reference evidence="3" key="1">
    <citation type="submission" date="2016-06" db="EMBL/GenBank/DDBJ databases">
        <authorList>
            <person name="Sutton G."/>
            <person name="Brinkac L."/>
            <person name="Sanka R."/>
            <person name="Adams M."/>
            <person name="Lau E."/>
            <person name="Sam S."/>
            <person name="Sreng N."/>
            <person name="Him V."/>
            <person name="Kerleguer A."/>
            <person name="Cheng S."/>
        </authorList>
    </citation>
    <scope>NUCLEOTIDE SEQUENCE [LARGE SCALE GENOMIC DNA]</scope>
    <source>
        <strain evidence="3">E1876</strain>
    </source>
</reference>
<dbReference type="GO" id="GO:0003677">
    <property type="term" value="F:DNA binding"/>
    <property type="evidence" value="ECO:0007669"/>
    <property type="project" value="UniProtKB-KW"/>
</dbReference>
<evidence type="ECO:0000313" key="2">
    <source>
        <dbReference type="EMBL" id="OBI31582.1"/>
    </source>
</evidence>
<sequence length="86" mass="9138">MSENTNPELSAAITALIAAVGQAQPAAPAAPQTMLTVKEAAGYLRCSESLIYAQMKDGRLRGVKVGRRRLIPMRELVRITEGDAAA</sequence>
<dbReference type="Proteomes" id="UP000093943">
    <property type="component" value="Unassembled WGS sequence"/>
</dbReference>
<dbReference type="NCBIfam" id="TIGR01764">
    <property type="entry name" value="excise"/>
    <property type="match status" value="1"/>
</dbReference>
<dbReference type="EMBL" id="LZKG01000056">
    <property type="protein sequence ID" value="OBI31582.1"/>
    <property type="molecule type" value="Genomic_DNA"/>
</dbReference>
<gene>
    <name evidence="2" type="ORF">A5710_17675</name>
</gene>